<evidence type="ECO:0000313" key="1">
    <source>
        <dbReference type="EMBL" id="OQR91161.1"/>
    </source>
</evidence>
<sequence>MLSALLTTFIPVQSVAMINNYYQVDYQVVCTNATIQFGNVKRLLTLINLVLGLQWILKYSSNDVGQDIFYYSGARYYFARSKWTYDGIEYIDPASAVLNGNLSIAVGHQILVYQNYKSNP</sequence>
<dbReference type="Proteomes" id="UP000243217">
    <property type="component" value="Unassembled WGS sequence"/>
</dbReference>
<dbReference type="AlphaFoldDB" id="A0A1V9YZN4"/>
<accession>A0A1V9YZN4</accession>
<reference evidence="1 2" key="1">
    <citation type="journal article" date="2014" name="Genome Biol. Evol.">
        <title>The secreted proteins of Achlya hypogyna and Thraustotheca clavata identify the ancestral oomycete secretome and reveal gene acquisitions by horizontal gene transfer.</title>
        <authorList>
            <person name="Misner I."/>
            <person name="Blouin N."/>
            <person name="Leonard G."/>
            <person name="Richards T.A."/>
            <person name="Lane C.E."/>
        </authorList>
    </citation>
    <scope>NUCLEOTIDE SEQUENCE [LARGE SCALE GENOMIC DNA]</scope>
    <source>
        <strain evidence="1 2">ATCC 34112</strain>
    </source>
</reference>
<organism evidence="1 2">
    <name type="scientific">Thraustotheca clavata</name>
    <dbReference type="NCBI Taxonomy" id="74557"/>
    <lineage>
        <taxon>Eukaryota</taxon>
        <taxon>Sar</taxon>
        <taxon>Stramenopiles</taxon>
        <taxon>Oomycota</taxon>
        <taxon>Saprolegniomycetes</taxon>
        <taxon>Saprolegniales</taxon>
        <taxon>Achlyaceae</taxon>
        <taxon>Thraustotheca</taxon>
    </lineage>
</organism>
<name>A0A1V9YZN4_9STRA</name>
<proteinExistence type="predicted"/>
<keyword evidence="2" id="KW-1185">Reference proteome</keyword>
<protein>
    <recommendedName>
        <fullName evidence="3">Secreted protein</fullName>
    </recommendedName>
</protein>
<dbReference type="OrthoDB" id="10528034at2759"/>
<dbReference type="EMBL" id="JNBS01002451">
    <property type="protein sequence ID" value="OQR91161.1"/>
    <property type="molecule type" value="Genomic_DNA"/>
</dbReference>
<evidence type="ECO:0000313" key="2">
    <source>
        <dbReference type="Proteomes" id="UP000243217"/>
    </source>
</evidence>
<gene>
    <name evidence="1" type="ORF">THRCLA_22485</name>
</gene>
<comment type="caution">
    <text evidence="1">The sequence shown here is derived from an EMBL/GenBank/DDBJ whole genome shotgun (WGS) entry which is preliminary data.</text>
</comment>
<evidence type="ECO:0008006" key="3">
    <source>
        <dbReference type="Google" id="ProtNLM"/>
    </source>
</evidence>